<evidence type="ECO:0000256" key="4">
    <source>
        <dbReference type="ARBA" id="ARBA00022927"/>
    </source>
</evidence>
<protein>
    <submittedName>
        <fullName evidence="6">Outer membrane lipoprotein carrier protein LolA</fullName>
    </submittedName>
</protein>
<gene>
    <name evidence="6" type="ORF">KCG35_09320</name>
</gene>
<sequence length="202" mass="23017">MLRSKLIAFSCFCAIALSFIAQADSTDDVFWRYWQQQMSAKKLTGDFLQEKHISVLSKPLISKGSFKVTNDKIDWVITAPVAKHFVFDQNGVIDQSKSVSQTDAMGNNQALKQFSAIFRPLFTGNKEQLQQFFSISVKKLNEHKWVLDLRPKDALLRKGLDNVELIINQLVEVIHVTETNGDKTLIKLLNVQTHTYQDRKSG</sequence>
<dbReference type="Gene3D" id="2.50.20.10">
    <property type="entry name" value="Lipoprotein localisation LolA/LolB/LppX"/>
    <property type="match status" value="1"/>
</dbReference>
<keyword evidence="7" id="KW-1185">Reference proteome</keyword>
<comment type="subunit">
    <text evidence="1">Monomer.</text>
</comment>
<reference evidence="6 7" key="1">
    <citation type="submission" date="2021-04" db="EMBL/GenBank/DDBJ databases">
        <authorList>
            <person name="Pira H."/>
            <person name="Risdian C."/>
            <person name="Wink J."/>
        </authorList>
    </citation>
    <scope>NUCLEOTIDE SEQUENCE [LARGE SCALE GENOMIC DNA]</scope>
    <source>
        <strain evidence="6 7">WH53</strain>
    </source>
</reference>
<accession>A0ABS5ZB18</accession>
<dbReference type="EMBL" id="JAGSOY010000017">
    <property type="protein sequence ID" value="MBU2711261.1"/>
    <property type="molecule type" value="Genomic_DNA"/>
</dbReference>
<proteinExistence type="predicted"/>
<organism evidence="6 7">
    <name type="scientific">Zooshikella harenae</name>
    <dbReference type="NCBI Taxonomy" id="2827238"/>
    <lineage>
        <taxon>Bacteria</taxon>
        <taxon>Pseudomonadati</taxon>
        <taxon>Pseudomonadota</taxon>
        <taxon>Gammaproteobacteria</taxon>
        <taxon>Oceanospirillales</taxon>
        <taxon>Zooshikellaceae</taxon>
        <taxon>Zooshikella</taxon>
    </lineage>
</organism>
<feature type="signal peptide" evidence="5">
    <location>
        <begin position="1"/>
        <end position="23"/>
    </location>
</feature>
<keyword evidence="4" id="KW-0653">Protein transport</keyword>
<feature type="chain" id="PRO_5045167808" evidence="5">
    <location>
        <begin position="24"/>
        <end position="202"/>
    </location>
</feature>
<evidence type="ECO:0000256" key="5">
    <source>
        <dbReference type="SAM" id="SignalP"/>
    </source>
</evidence>
<dbReference type="CDD" id="cd16325">
    <property type="entry name" value="LolA"/>
    <property type="match status" value="1"/>
</dbReference>
<dbReference type="RefSeq" id="WP_215819425.1">
    <property type="nucleotide sequence ID" value="NZ_JAGSOY010000017.1"/>
</dbReference>
<comment type="caution">
    <text evidence="6">The sequence shown here is derived from an EMBL/GenBank/DDBJ whole genome shotgun (WGS) entry which is preliminary data.</text>
</comment>
<dbReference type="InterPro" id="IPR004564">
    <property type="entry name" value="OM_lipoprot_carrier_LolA-like"/>
</dbReference>
<evidence type="ECO:0000256" key="1">
    <source>
        <dbReference type="ARBA" id="ARBA00011245"/>
    </source>
</evidence>
<evidence type="ECO:0000256" key="2">
    <source>
        <dbReference type="ARBA" id="ARBA00022448"/>
    </source>
</evidence>
<name>A0ABS5ZB18_9GAMM</name>
<keyword evidence="6" id="KW-0449">Lipoprotein</keyword>
<dbReference type="Proteomes" id="UP000690515">
    <property type="component" value="Unassembled WGS sequence"/>
</dbReference>
<evidence type="ECO:0000313" key="7">
    <source>
        <dbReference type="Proteomes" id="UP000690515"/>
    </source>
</evidence>
<evidence type="ECO:0000313" key="6">
    <source>
        <dbReference type="EMBL" id="MBU2711261.1"/>
    </source>
</evidence>
<keyword evidence="3 5" id="KW-0732">Signal</keyword>
<keyword evidence="2" id="KW-0813">Transport</keyword>
<dbReference type="SUPFAM" id="SSF89392">
    <property type="entry name" value="Prokaryotic lipoproteins and lipoprotein localization factors"/>
    <property type="match status" value="1"/>
</dbReference>
<dbReference type="Pfam" id="PF03548">
    <property type="entry name" value="LolA"/>
    <property type="match status" value="1"/>
</dbReference>
<dbReference type="InterPro" id="IPR029046">
    <property type="entry name" value="LolA/LolB/LppX"/>
</dbReference>
<evidence type="ECO:0000256" key="3">
    <source>
        <dbReference type="ARBA" id="ARBA00022729"/>
    </source>
</evidence>